<comment type="caution">
    <text evidence="3">The sequence shown here is derived from an EMBL/GenBank/DDBJ whole genome shotgun (WGS) entry which is preliminary data.</text>
</comment>
<keyword evidence="1" id="KW-0560">Oxidoreductase</keyword>
<sequence length="355" mass="38763">MTAPADGADRGLVVITGANGIIGYACVVYAVQVGYRVRCVVRRSSAIETIKSAPSVQSYLHCIDYTIVPDNTIEGAYDEALEDAQYVVHIAGAWPMPHLHPDNDIYYPFIESTKNLVKAAEKAGTIKRVVFTQAGAGLVDSEDGDTLEQVEVSKTSLEYKPPLKSPHNAYTAAKAQCMDYLAHTQVTGQLGFSIVQIIPGTVIGPSEFCDTAEEALAHMDRQTKALLFDDVPPRYAFGFVHVQDCAKIHIEALDEEKVKSEDLPKWFVAAGTVEEGIDATQLWNAAADMIEKEFGDEVNTGLFKVGRTKVPINAPFRADSQLTEELLLGGGRIRGLEESVREVARWYVGLKGNEI</sequence>
<evidence type="ECO:0000256" key="2">
    <source>
        <dbReference type="ARBA" id="ARBA00023445"/>
    </source>
</evidence>
<evidence type="ECO:0000256" key="1">
    <source>
        <dbReference type="ARBA" id="ARBA00023002"/>
    </source>
</evidence>
<accession>A0A5M9L1J8</accession>
<dbReference type="OrthoDB" id="2735536at2759"/>
<organism evidence="3 4">
    <name type="scientific">Pyrenophora tritici-repentis</name>
    <dbReference type="NCBI Taxonomy" id="45151"/>
    <lineage>
        <taxon>Eukaryota</taxon>
        <taxon>Fungi</taxon>
        <taxon>Dikarya</taxon>
        <taxon>Ascomycota</taxon>
        <taxon>Pezizomycotina</taxon>
        <taxon>Dothideomycetes</taxon>
        <taxon>Pleosporomycetidae</taxon>
        <taxon>Pleosporales</taxon>
        <taxon>Pleosporineae</taxon>
        <taxon>Pleosporaceae</taxon>
        <taxon>Pyrenophora</taxon>
    </lineage>
</organism>
<keyword evidence="4" id="KW-1185">Reference proteome</keyword>
<dbReference type="GO" id="GO:0016616">
    <property type="term" value="F:oxidoreductase activity, acting on the CH-OH group of donors, NAD or NADP as acceptor"/>
    <property type="evidence" value="ECO:0007669"/>
    <property type="project" value="TreeGrafter"/>
</dbReference>
<reference evidence="4" key="1">
    <citation type="journal article" date="2022" name="Microb. Genom.">
        <title>A global pangenome for the wheat fungal pathogen Pyrenophora tritici-repentis and prediction of effector protein structural homology.</title>
        <authorList>
            <person name="Moolhuijzen P.M."/>
            <person name="See P.T."/>
            <person name="Shi G."/>
            <person name="Powell H.R."/>
            <person name="Cockram J."/>
            <person name="Jorgensen L.N."/>
            <person name="Benslimane H."/>
            <person name="Strelkov S.E."/>
            <person name="Turner J."/>
            <person name="Liu Z."/>
            <person name="Moffat C.S."/>
        </authorList>
    </citation>
    <scope>NUCLEOTIDE SEQUENCE [LARGE SCALE GENOMIC DNA]</scope>
</reference>
<dbReference type="PANTHER" id="PTHR10366:SF564">
    <property type="entry name" value="STEROL-4-ALPHA-CARBOXYLATE 3-DEHYDROGENASE, DECARBOXYLATING"/>
    <property type="match status" value="1"/>
</dbReference>
<comment type="similarity">
    <text evidence="2">Belongs to the NAD(P)-dependent epimerase/dehydratase family. Dihydroflavonol-4-reductase subfamily.</text>
</comment>
<dbReference type="OMA" id="HIAGAWP"/>
<name>A0A5M9L1J8_9PLEO</name>
<dbReference type="AlphaFoldDB" id="A0A5M9L1J8"/>
<protein>
    <submittedName>
        <fullName evidence="3">NAD dependent epimerase/dehydratase protein</fullName>
    </submittedName>
</protein>
<evidence type="ECO:0000313" key="4">
    <source>
        <dbReference type="Proteomes" id="UP000249757"/>
    </source>
</evidence>
<gene>
    <name evidence="3" type="ORF">Ptr86124_013130</name>
</gene>
<dbReference type="InterPro" id="IPR001509">
    <property type="entry name" value="Epimerase_deHydtase"/>
</dbReference>
<proteinExistence type="inferred from homology"/>
<dbReference type="Gene3D" id="3.40.50.720">
    <property type="entry name" value="NAD(P)-binding Rossmann-like Domain"/>
    <property type="match status" value="1"/>
</dbReference>
<evidence type="ECO:0000313" key="3">
    <source>
        <dbReference type="EMBL" id="KAI1507876.1"/>
    </source>
</evidence>
<dbReference type="InterPro" id="IPR036291">
    <property type="entry name" value="NAD(P)-bd_dom_sf"/>
</dbReference>
<dbReference type="SUPFAM" id="SSF51735">
    <property type="entry name" value="NAD(P)-binding Rossmann-fold domains"/>
    <property type="match status" value="1"/>
</dbReference>
<dbReference type="InterPro" id="IPR050425">
    <property type="entry name" value="NAD(P)_dehydrat-like"/>
</dbReference>
<dbReference type="Pfam" id="PF01370">
    <property type="entry name" value="Epimerase"/>
    <property type="match status" value="1"/>
</dbReference>
<dbReference type="EMBL" id="NRDI02000031">
    <property type="protein sequence ID" value="KAI1507876.1"/>
    <property type="molecule type" value="Genomic_DNA"/>
</dbReference>
<dbReference type="Proteomes" id="UP000249757">
    <property type="component" value="Unassembled WGS sequence"/>
</dbReference>
<dbReference type="PANTHER" id="PTHR10366">
    <property type="entry name" value="NAD DEPENDENT EPIMERASE/DEHYDRATASE"/>
    <property type="match status" value="1"/>
</dbReference>